<protein>
    <submittedName>
        <fullName evidence="1">Uncharacterized protein</fullName>
    </submittedName>
</protein>
<evidence type="ECO:0000313" key="2">
    <source>
        <dbReference type="Proteomes" id="UP000044071"/>
    </source>
</evidence>
<sequence length="72" mass="8268">MSPKICHYCLQTSDSFSLQGQYKTNEGKFIYYRLCNSCNQKLIGINSYSDKQGRQTFLTTVKANAKNTPEYV</sequence>
<dbReference type="EMBL" id="CCSB01000001">
    <property type="protein sequence ID" value="CDZ76642.1"/>
    <property type="molecule type" value="Genomic_DNA"/>
</dbReference>
<reference evidence="1 2" key="1">
    <citation type="submission" date="2014-06" db="EMBL/GenBank/DDBJ databases">
        <authorList>
            <person name="Urmite Genomes Urmite Genomes"/>
        </authorList>
    </citation>
    <scope>NUCLEOTIDE SEQUENCE [LARGE SCALE GENOMIC DNA]</scope>
</reference>
<name>A0A078KUG4_9GAMM</name>
<gene>
    <name evidence="1" type="ORF">BN59_00916</name>
</gene>
<proteinExistence type="predicted"/>
<organism evidence="1 2">
    <name type="scientific">Legionella massiliensis</name>
    <dbReference type="NCBI Taxonomy" id="1034943"/>
    <lineage>
        <taxon>Bacteria</taxon>
        <taxon>Pseudomonadati</taxon>
        <taxon>Pseudomonadota</taxon>
        <taxon>Gammaproteobacteria</taxon>
        <taxon>Legionellales</taxon>
        <taxon>Legionellaceae</taxon>
        <taxon>Legionella</taxon>
    </lineage>
</organism>
<keyword evidence="2" id="KW-1185">Reference proteome</keyword>
<dbReference type="AlphaFoldDB" id="A0A078KUG4"/>
<evidence type="ECO:0000313" key="1">
    <source>
        <dbReference type="EMBL" id="CDZ76642.1"/>
    </source>
</evidence>
<dbReference type="Proteomes" id="UP000044071">
    <property type="component" value="Unassembled WGS sequence"/>
</dbReference>
<accession>A0A078KUG4</accession>
<dbReference type="RefSeq" id="WP_043873131.1">
    <property type="nucleotide sequence ID" value="NZ_CCVW01000001.1"/>
</dbReference>
<dbReference type="OrthoDB" id="5639605at2"/>